<dbReference type="AlphaFoldDB" id="A0A3B0VX48"/>
<reference evidence="1" key="1">
    <citation type="submission" date="2018-06" db="EMBL/GenBank/DDBJ databases">
        <authorList>
            <person name="Zhirakovskaya E."/>
        </authorList>
    </citation>
    <scope>NUCLEOTIDE SEQUENCE</scope>
</reference>
<accession>A0A3B0VX48</accession>
<feature type="non-terminal residue" evidence="1">
    <location>
        <position position="1"/>
    </location>
</feature>
<dbReference type="SUPFAM" id="SSF48452">
    <property type="entry name" value="TPR-like"/>
    <property type="match status" value="1"/>
</dbReference>
<evidence type="ECO:0008006" key="2">
    <source>
        <dbReference type="Google" id="ProtNLM"/>
    </source>
</evidence>
<dbReference type="EMBL" id="UOEU01001003">
    <property type="protein sequence ID" value="VAW43027.1"/>
    <property type="molecule type" value="Genomic_DNA"/>
</dbReference>
<proteinExistence type="predicted"/>
<gene>
    <name evidence="1" type="ORF">MNBD_CHLOROFLEXI01-2915</name>
</gene>
<dbReference type="InterPro" id="IPR019734">
    <property type="entry name" value="TPR_rpt"/>
</dbReference>
<evidence type="ECO:0000313" key="1">
    <source>
        <dbReference type="EMBL" id="VAW43027.1"/>
    </source>
</evidence>
<protein>
    <recommendedName>
        <fullName evidence="2">Tetratricopeptide repeat protein</fullName>
    </recommendedName>
</protein>
<name>A0A3B0VX48_9ZZZZ</name>
<dbReference type="Gene3D" id="1.25.40.10">
    <property type="entry name" value="Tetratricopeptide repeat domain"/>
    <property type="match status" value="2"/>
</dbReference>
<dbReference type="SMART" id="SM00028">
    <property type="entry name" value="TPR"/>
    <property type="match status" value="3"/>
</dbReference>
<sequence length="233" mass="25757">AMVFQRLNRIRDAVREYLAIARILQMRGDNQKALKMCQAALRLDPGNEDVLTAVNLIRRGAEAYEETAVVEEPAPQVATGLSVEEQAEADSLTETVRQMAAIFEAERNEQATEAREEVSDPIEKARHLAQEALAAEMFRDEDDAQESDSGLSKLERDALLGQAMDFETRGQIGEAISCYRRAIQGGLKLPAAYFLLGLLFEANQQRPEAEKILTIAAKTSAYQEATQLILTAS</sequence>
<dbReference type="InterPro" id="IPR011990">
    <property type="entry name" value="TPR-like_helical_dom_sf"/>
</dbReference>
<organism evidence="1">
    <name type="scientific">hydrothermal vent metagenome</name>
    <dbReference type="NCBI Taxonomy" id="652676"/>
    <lineage>
        <taxon>unclassified sequences</taxon>
        <taxon>metagenomes</taxon>
        <taxon>ecological metagenomes</taxon>
    </lineage>
</organism>
<dbReference type="PROSITE" id="PS50005">
    <property type="entry name" value="TPR"/>
    <property type="match status" value="1"/>
</dbReference>